<gene>
    <name evidence="1" type="ORF">METZ01_LOCUS138594</name>
</gene>
<dbReference type="AlphaFoldDB" id="A0A381Z918"/>
<dbReference type="EMBL" id="UINC01020413">
    <property type="protein sequence ID" value="SVA85740.1"/>
    <property type="molecule type" value="Genomic_DNA"/>
</dbReference>
<organism evidence="1">
    <name type="scientific">marine metagenome</name>
    <dbReference type="NCBI Taxonomy" id="408172"/>
    <lineage>
        <taxon>unclassified sequences</taxon>
        <taxon>metagenomes</taxon>
        <taxon>ecological metagenomes</taxon>
    </lineage>
</organism>
<protein>
    <submittedName>
        <fullName evidence="1">Uncharacterized protein</fullName>
    </submittedName>
</protein>
<name>A0A381Z918_9ZZZZ</name>
<accession>A0A381Z918</accession>
<reference evidence="1" key="1">
    <citation type="submission" date="2018-05" db="EMBL/GenBank/DDBJ databases">
        <authorList>
            <person name="Lanie J.A."/>
            <person name="Ng W.-L."/>
            <person name="Kazmierczak K.M."/>
            <person name="Andrzejewski T.M."/>
            <person name="Davidsen T.M."/>
            <person name="Wayne K.J."/>
            <person name="Tettelin H."/>
            <person name="Glass J.I."/>
            <person name="Rusch D."/>
            <person name="Podicherti R."/>
            <person name="Tsui H.-C.T."/>
            <person name="Winkler M.E."/>
        </authorList>
    </citation>
    <scope>NUCLEOTIDE SEQUENCE</scope>
</reference>
<evidence type="ECO:0000313" key="1">
    <source>
        <dbReference type="EMBL" id="SVA85740.1"/>
    </source>
</evidence>
<sequence length="197" mass="21836">MKKLYSLLTITFMLCPSVYASSHSHSHDDSDHKHYSNQEIMEIAMSAAPENVSGKATIMAADGAILKEGSNGWVCMPGTPPNENVNPMCVDPAWQNWLQEYMKAVNGEAYEYDSESASFGVSYMLVGDIAVDNNEPFNQDQSKGVWVAERPHLMLLLPASMMKDLPTDPYAGGPYVMWEGNDFVHVMVPLEVTEPLK</sequence>
<proteinExistence type="predicted"/>